<dbReference type="EMBL" id="KZ678132">
    <property type="protein sequence ID" value="PSN69798.1"/>
    <property type="molecule type" value="Genomic_DNA"/>
</dbReference>
<feature type="domain" description="Telomere length regulation protein conserved" evidence="3">
    <location>
        <begin position="591"/>
        <end position="702"/>
    </location>
</feature>
<sequence length="956" mass="105939">MADFLTAVSSTKLKKSATLVQEVGSARQRNAYISIGSPEEALKALKDEPDIDTVSRTLDYLHSESQRKDGFNLITPDPLSANIAYQLVNTTIPDYWRSFEAKKPQIQQLVSCLQNPSGLGAIINRLRPLIADCRKKNPAGSARNPSEHVEDLVQVLEQVLADDLITTNVWESIKAHAKSSTQQKLMWKEFISQIASGRILSLAAEAADVLKEKGSAQSTSWLARGAEYASWLGRTISLLMRKMHRIDDSKQAVLEICGKVFSLGYTDHIVSSMLLGMIENESIEPLYHFFSQMKSFEQRKYIVALVAFSSKYFATAKDKIADAALDESPGISGMAALFHGILNGNDSVKDMILVAVIKSAIPKLDDSLATRRSIIAALAQDEERIQNLLEESLKLFGDSFYIRHTPILQQEALAQTLAITSGYIQRSQPMFLTMMAKSSYQVTGMSNRIGATSLRARFLGMAVGVALSRMVDKPETQLKFDLEGTEADEAVWYQQLTEVNDQLGSTQDLKSHPEKEPIKHNLPYRGTSNAKASSVATNKPAITEISGPRIVEILDDSEDDDDLIPYEKPDSDPEDDTDDPTEINRNKPTAPVYIRDLITGLREQEDVDRHELALTTAAPLIKRKSNFGTEVLDHIEELATILVGLNDSFNLPNFLEKRQQALIAVLLAKPGPMAQWFARSFFSGDYSYQQRVAMLTTLGLGARELAGLKDSSTEDFIPTAPSFPSKTLPDNLHKIYAPDTDSVAKVTSSLAKQLLSPIAASAADQLSGPDILKVRTFSSRMEVEKRRKKPIPNALAQVVADNFFFPLTGRWWIAVRADSDSMYTSTHLLPPFLHTLALLMNASGPSTLALPQMTRELWDLLLSVRGVAGKDKAVLGALLFAFLMLLETNEDKERMATEQSKELLETQEWVRMVFEGLGSGSEEDEKVRVLAAGVLVRAQEVVEKYQRRLVGSMMDY</sequence>
<dbReference type="GO" id="GO:0051879">
    <property type="term" value="F:Hsp90 protein binding"/>
    <property type="evidence" value="ECO:0007669"/>
    <property type="project" value="TreeGrafter"/>
</dbReference>
<feature type="compositionally biased region" description="Basic and acidic residues" evidence="2">
    <location>
        <begin position="509"/>
        <end position="519"/>
    </location>
</feature>
<feature type="compositionally biased region" description="Polar residues" evidence="2">
    <location>
        <begin position="526"/>
        <end position="537"/>
    </location>
</feature>
<feature type="compositionally biased region" description="Acidic residues" evidence="2">
    <location>
        <begin position="572"/>
        <end position="581"/>
    </location>
</feature>
<dbReference type="OrthoDB" id="10258062at2759"/>
<name>A0A2T2NXI1_CORCC</name>
<keyword evidence="5" id="KW-1185">Reference proteome</keyword>
<feature type="region of interest" description="Disordered" evidence="2">
    <location>
        <begin position="504"/>
        <end position="589"/>
    </location>
</feature>
<dbReference type="AlphaFoldDB" id="A0A2T2NXI1"/>
<dbReference type="PANTHER" id="PTHR15830:SF10">
    <property type="entry name" value="TELOMERE LENGTH REGULATION PROTEIN TEL2 HOMOLOG"/>
    <property type="match status" value="1"/>
</dbReference>
<evidence type="ECO:0000313" key="5">
    <source>
        <dbReference type="Proteomes" id="UP000240883"/>
    </source>
</evidence>
<dbReference type="GO" id="GO:0051083">
    <property type="term" value="P:'de novo' cotranslational protein folding"/>
    <property type="evidence" value="ECO:0007669"/>
    <property type="project" value="TreeGrafter"/>
</dbReference>
<dbReference type="FunFam" id="1.25.40.720:FF:000007">
    <property type="entry name" value="WGS project CABT00000000 data, contig 2.6"/>
    <property type="match status" value="1"/>
</dbReference>
<gene>
    <name evidence="4" type="ORF">BS50DRAFT_674316</name>
</gene>
<dbReference type="InterPro" id="IPR019337">
    <property type="entry name" value="Telomere_length_regulation_dom"/>
</dbReference>
<dbReference type="Pfam" id="PF10193">
    <property type="entry name" value="Telomere_reg-2"/>
    <property type="match status" value="1"/>
</dbReference>
<evidence type="ECO:0000256" key="1">
    <source>
        <dbReference type="ARBA" id="ARBA00006133"/>
    </source>
</evidence>
<dbReference type="Proteomes" id="UP000240883">
    <property type="component" value="Unassembled WGS sequence"/>
</dbReference>
<reference evidence="4 5" key="1">
    <citation type="journal article" date="2018" name="Front. Microbiol.">
        <title>Genome-Wide Analysis of Corynespora cassiicola Leaf Fall Disease Putative Effectors.</title>
        <authorList>
            <person name="Lopez D."/>
            <person name="Ribeiro S."/>
            <person name="Label P."/>
            <person name="Fumanal B."/>
            <person name="Venisse J.S."/>
            <person name="Kohler A."/>
            <person name="de Oliveira R.R."/>
            <person name="Labutti K."/>
            <person name="Lipzen A."/>
            <person name="Lail K."/>
            <person name="Bauer D."/>
            <person name="Ohm R.A."/>
            <person name="Barry K.W."/>
            <person name="Spatafora J."/>
            <person name="Grigoriev I.V."/>
            <person name="Martin F.M."/>
            <person name="Pujade-Renaud V."/>
        </authorList>
    </citation>
    <scope>NUCLEOTIDE SEQUENCE [LARGE SCALE GENOMIC DNA]</scope>
    <source>
        <strain evidence="4 5">Philippines</strain>
    </source>
</reference>
<proteinExistence type="inferred from homology"/>
<dbReference type="GO" id="GO:0005829">
    <property type="term" value="C:cytosol"/>
    <property type="evidence" value="ECO:0007669"/>
    <property type="project" value="TreeGrafter"/>
</dbReference>
<dbReference type="STRING" id="1448308.A0A2T2NXI1"/>
<dbReference type="GO" id="GO:0042162">
    <property type="term" value="F:telomeric DNA binding"/>
    <property type="evidence" value="ECO:0007669"/>
    <property type="project" value="TreeGrafter"/>
</dbReference>
<feature type="compositionally biased region" description="Acidic residues" evidence="2">
    <location>
        <begin position="553"/>
        <end position="564"/>
    </location>
</feature>
<accession>A0A2T2NXI1</accession>
<dbReference type="PANTHER" id="PTHR15830">
    <property type="entry name" value="TELOMERE LENGTH REGULATION PROTEIN TEL2 FAMILY MEMBER"/>
    <property type="match status" value="1"/>
</dbReference>
<comment type="similarity">
    <text evidence="1">Belongs to the TEL2 family.</text>
</comment>
<evidence type="ECO:0000256" key="2">
    <source>
        <dbReference type="SAM" id="MobiDB-lite"/>
    </source>
</evidence>
<evidence type="ECO:0000313" key="4">
    <source>
        <dbReference type="EMBL" id="PSN69798.1"/>
    </source>
</evidence>
<dbReference type="Gene3D" id="1.25.40.720">
    <property type="entry name" value="Telomere length regulation protein 2, C-terminal domain"/>
    <property type="match status" value="2"/>
</dbReference>
<organism evidence="4 5">
    <name type="scientific">Corynespora cassiicola Philippines</name>
    <dbReference type="NCBI Taxonomy" id="1448308"/>
    <lineage>
        <taxon>Eukaryota</taxon>
        <taxon>Fungi</taxon>
        <taxon>Dikarya</taxon>
        <taxon>Ascomycota</taxon>
        <taxon>Pezizomycotina</taxon>
        <taxon>Dothideomycetes</taxon>
        <taxon>Pleosporomycetidae</taxon>
        <taxon>Pleosporales</taxon>
        <taxon>Corynesporascaceae</taxon>
        <taxon>Corynespora</taxon>
    </lineage>
</organism>
<dbReference type="InterPro" id="IPR051970">
    <property type="entry name" value="TEL2_Regulation"/>
</dbReference>
<dbReference type="InterPro" id="IPR038528">
    <property type="entry name" value="TEL2_C_sf"/>
</dbReference>
<protein>
    <recommendedName>
        <fullName evidence="3">Telomere length regulation protein conserved domain-containing protein</fullName>
    </recommendedName>
</protein>
<evidence type="ECO:0000259" key="3">
    <source>
        <dbReference type="Pfam" id="PF10193"/>
    </source>
</evidence>